<comment type="caution">
    <text evidence="3">The sequence shown here is derived from an EMBL/GenBank/DDBJ whole genome shotgun (WGS) entry which is preliminary data.</text>
</comment>
<keyword evidence="4" id="KW-1185">Reference proteome</keyword>
<dbReference type="Gene3D" id="1.25.40.10">
    <property type="entry name" value="Tetratricopeptide repeat domain"/>
    <property type="match status" value="2"/>
</dbReference>
<evidence type="ECO:0000256" key="1">
    <source>
        <dbReference type="PROSITE-ProRule" id="PRU00339"/>
    </source>
</evidence>
<dbReference type="PROSITE" id="PS50005">
    <property type="entry name" value="TPR"/>
    <property type="match status" value="2"/>
</dbReference>
<proteinExistence type="predicted"/>
<reference evidence="3" key="1">
    <citation type="submission" date="2023-07" db="EMBL/GenBank/DDBJ databases">
        <title>Genome content predicts the carbon catabolic preferences of heterotrophic bacteria.</title>
        <authorList>
            <person name="Gralka M."/>
        </authorList>
    </citation>
    <scope>NUCLEOTIDE SEQUENCE</scope>
    <source>
        <strain evidence="3">4G09</strain>
    </source>
</reference>
<dbReference type="SUPFAM" id="SSF48452">
    <property type="entry name" value="TPR-like"/>
    <property type="match status" value="1"/>
</dbReference>
<dbReference type="PANTHER" id="PTHR12558:SF13">
    <property type="entry name" value="CELL DIVISION CYCLE PROTEIN 27 HOMOLOG"/>
    <property type="match status" value="1"/>
</dbReference>
<feature type="chain" id="PRO_5047099778" evidence="2">
    <location>
        <begin position="29"/>
        <end position="391"/>
    </location>
</feature>
<feature type="repeat" description="TPR" evidence="1">
    <location>
        <begin position="202"/>
        <end position="235"/>
    </location>
</feature>
<dbReference type="Pfam" id="PF13181">
    <property type="entry name" value="TPR_8"/>
    <property type="match status" value="2"/>
</dbReference>
<protein>
    <submittedName>
        <fullName evidence="3">Tetratricopeptide repeat protein</fullName>
    </submittedName>
</protein>
<keyword evidence="1" id="KW-0802">TPR repeat</keyword>
<accession>A0ABT9FDH0</accession>
<sequence>MQTNQFKFLIIFVGLFMLSACSSTQLVAPPVKLLQINSFESHTLESPEEIFTLSDSLKQQLKSHLKSKQSTQTLAHNILSFLLKNGDDSLSYQSGATLTASQTFKNLNANCLSLSILAYSLADYLGIKARFNKVHIPEYWALNNGFNLLTGHINLSIDTAIEPSNQSVFIYQGKKRLIIDFDPNSRQARFKTTPISKNTITAMFYNNKGAIALVNKQYDLAYNYFSHAVKADPNFSAGWGNLGVLFRQLNYLTEAEKAYTHAILLNQNNNTAQGNLAVLYQLTGRSELGTDILKKLHIKRQNNPYYHVSLGNTEFEQSNFALALAHYKKTYSLAPSLHESHFGQASVYFKWGNTQKAIYHLEQAGKKADFLHDKKRYESKLNVLHSLTAKL</sequence>
<dbReference type="Pfam" id="PF13432">
    <property type="entry name" value="TPR_16"/>
    <property type="match status" value="1"/>
</dbReference>
<feature type="signal peptide" evidence="2">
    <location>
        <begin position="1"/>
        <end position="28"/>
    </location>
</feature>
<evidence type="ECO:0000313" key="4">
    <source>
        <dbReference type="Proteomes" id="UP001177212"/>
    </source>
</evidence>
<dbReference type="Proteomes" id="UP001177212">
    <property type="component" value="Unassembled WGS sequence"/>
</dbReference>
<feature type="repeat" description="TPR" evidence="1">
    <location>
        <begin position="236"/>
        <end position="269"/>
    </location>
</feature>
<organism evidence="3 4">
    <name type="scientific">Pseudoalteromonas marina</name>
    <dbReference type="NCBI Taxonomy" id="267375"/>
    <lineage>
        <taxon>Bacteria</taxon>
        <taxon>Pseudomonadati</taxon>
        <taxon>Pseudomonadota</taxon>
        <taxon>Gammaproteobacteria</taxon>
        <taxon>Alteromonadales</taxon>
        <taxon>Pseudoalteromonadaceae</taxon>
        <taxon>Pseudoalteromonas</taxon>
    </lineage>
</organism>
<dbReference type="EMBL" id="JAUYVT010000007">
    <property type="protein sequence ID" value="MDP2564842.1"/>
    <property type="molecule type" value="Genomic_DNA"/>
</dbReference>
<dbReference type="PROSITE" id="PS51257">
    <property type="entry name" value="PROKAR_LIPOPROTEIN"/>
    <property type="match status" value="1"/>
</dbReference>
<dbReference type="InterPro" id="IPR019734">
    <property type="entry name" value="TPR_rpt"/>
</dbReference>
<dbReference type="PANTHER" id="PTHR12558">
    <property type="entry name" value="CELL DIVISION CYCLE 16,23,27"/>
    <property type="match status" value="1"/>
</dbReference>
<dbReference type="SMART" id="SM00028">
    <property type="entry name" value="TPR"/>
    <property type="match status" value="4"/>
</dbReference>
<evidence type="ECO:0000256" key="2">
    <source>
        <dbReference type="SAM" id="SignalP"/>
    </source>
</evidence>
<gene>
    <name evidence="3" type="ORF">Q8W34_09365</name>
</gene>
<name>A0ABT9FDH0_9GAMM</name>
<dbReference type="RefSeq" id="WP_305471973.1">
    <property type="nucleotide sequence ID" value="NZ_JAUYVT010000007.1"/>
</dbReference>
<dbReference type="InterPro" id="IPR011990">
    <property type="entry name" value="TPR-like_helical_dom_sf"/>
</dbReference>
<evidence type="ECO:0000313" key="3">
    <source>
        <dbReference type="EMBL" id="MDP2564842.1"/>
    </source>
</evidence>
<keyword evidence="2" id="KW-0732">Signal</keyword>